<evidence type="ECO:0000259" key="6">
    <source>
        <dbReference type="PROSITE" id="PS51012"/>
    </source>
</evidence>
<comment type="subcellular location">
    <subcellularLocation>
        <location evidence="5">Cell inner membrane</location>
        <topology evidence="5">Multi-pass membrane protein</topology>
    </subcellularLocation>
    <subcellularLocation>
        <location evidence="1">Membrane</location>
        <topology evidence="1">Multi-pass membrane protein</topology>
    </subcellularLocation>
</comment>
<gene>
    <name evidence="7" type="ORF">DFR24_4154</name>
</gene>
<evidence type="ECO:0000313" key="7">
    <source>
        <dbReference type="EMBL" id="TDU25709.1"/>
    </source>
</evidence>
<feature type="transmembrane region" description="Helical" evidence="5">
    <location>
        <begin position="316"/>
        <end position="336"/>
    </location>
</feature>
<dbReference type="Proteomes" id="UP000295341">
    <property type="component" value="Unassembled WGS sequence"/>
</dbReference>
<dbReference type="PANTHER" id="PTHR43027">
    <property type="entry name" value="DOXORUBICIN RESISTANCE ABC TRANSPORTER PERMEASE PROTEIN DRRC-RELATED"/>
    <property type="match status" value="1"/>
</dbReference>
<dbReference type="InterPro" id="IPR052902">
    <property type="entry name" value="ABC-2_transporter"/>
</dbReference>
<dbReference type="GO" id="GO:0140359">
    <property type="term" value="F:ABC-type transporter activity"/>
    <property type="evidence" value="ECO:0007669"/>
    <property type="project" value="InterPro"/>
</dbReference>
<keyword evidence="5" id="KW-0813">Transport</keyword>
<feature type="transmembrane region" description="Helical" evidence="5">
    <location>
        <begin position="200"/>
        <end position="220"/>
    </location>
</feature>
<feature type="transmembrane region" description="Helical" evidence="5">
    <location>
        <begin position="25"/>
        <end position="44"/>
    </location>
</feature>
<keyword evidence="4 5" id="KW-0472">Membrane</keyword>
<keyword evidence="2 5" id="KW-0812">Transmembrane</keyword>
<dbReference type="EMBL" id="SOBT01000011">
    <property type="protein sequence ID" value="TDU25709.1"/>
    <property type="molecule type" value="Genomic_DNA"/>
</dbReference>
<feature type="transmembrane region" description="Helical" evidence="5">
    <location>
        <begin position="147"/>
        <end position="170"/>
    </location>
</feature>
<dbReference type="RefSeq" id="WP_133883312.1">
    <property type="nucleotide sequence ID" value="NZ_MWIN01000040.1"/>
</dbReference>
<dbReference type="PROSITE" id="PS51012">
    <property type="entry name" value="ABC_TM2"/>
    <property type="match status" value="1"/>
</dbReference>
<organism evidence="7 8">
    <name type="scientific">Panacagrimonas perspica</name>
    <dbReference type="NCBI Taxonomy" id="381431"/>
    <lineage>
        <taxon>Bacteria</taxon>
        <taxon>Pseudomonadati</taxon>
        <taxon>Pseudomonadota</taxon>
        <taxon>Gammaproteobacteria</taxon>
        <taxon>Nevskiales</taxon>
        <taxon>Nevskiaceae</taxon>
        <taxon>Panacagrimonas</taxon>
    </lineage>
</organism>
<dbReference type="GO" id="GO:0005886">
    <property type="term" value="C:plasma membrane"/>
    <property type="evidence" value="ECO:0007669"/>
    <property type="project" value="UniProtKB-SubCell"/>
</dbReference>
<proteinExistence type="inferred from homology"/>
<feature type="transmembrane region" description="Helical" evidence="5">
    <location>
        <begin position="260"/>
        <end position="278"/>
    </location>
</feature>
<keyword evidence="5" id="KW-1003">Cell membrane</keyword>
<evidence type="ECO:0000256" key="1">
    <source>
        <dbReference type="ARBA" id="ARBA00004141"/>
    </source>
</evidence>
<dbReference type="PANTHER" id="PTHR43027:SF2">
    <property type="entry name" value="TRANSPORT PERMEASE PROTEIN"/>
    <property type="match status" value="1"/>
</dbReference>
<evidence type="ECO:0000256" key="4">
    <source>
        <dbReference type="ARBA" id="ARBA00023136"/>
    </source>
</evidence>
<name>A0A4S3JYS5_9GAMM</name>
<comment type="similarity">
    <text evidence="5">Belongs to the ABC-2 integral membrane protein family.</text>
</comment>
<evidence type="ECO:0000256" key="2">
    <source>
        <dbReference type="ARBA" id="ARBA00022692"/>
    </source>
</evidence>
<reference evidence="7 8" key="1">
    <citation type="submission" date="2019-03" db="EMBL/GenBank/DDBJ databases">
        <title>Genomic Encyclopedia of Type Strains, Phase IV (KMG-IV): sequencing the most valuable type-strain genomes for metagenomic binning, comparative biology and taxonomic classification.</title>
        <authorList>
            <person name="Goeker M."/>
        </authorList>
    </citation>
    <scope>NUCLEOTIDE SEQUENCE [LARGE SCALE GENOMIC DNA]</scope>
    <source>
        <strain evidence="7 8">DSM 26377</strain>
    </source>
</reference>
<keyword evidence="8" id="KW-1185">Reference proteome</keyword>
<feature type="transmembrane region" description="Helical" evidence="5">
    <location>
        <begin position="226"/>
        <end position="248"/>
    </location>
</feature>
<protein>
    <recommendedName>
        <fullName evidence="5">Transport permease protein</fullName>
    </recommendedName>
</protein>
<dbReference type="Pfam" id="PF01061">
    <property type="entry name" value="ABC2_membrane"/>
    <property type="match status" value="1"/>
</dbReference>
<evidence type="ECO:0000256" key="5">
    <source>
        <dbReference type="RuleBase" id="RU361157"/>
    </source>
</evidence>
<feature type="domain" description="ABC transmembrane type-2" evidence="6">
    <location>
        <begin position="113"/>
        <end position="339"/>
    </location>
</feature>
<dbReference type="InterPro" id="IPR013525">
    <property type="entry name" value="ABC2_TM"/>
</dbReference>
<comment type="caution">
    <text evidence="7">The sequence shown here is derived from an EMBL/GenBank/DDBJ whole genome shotgun (WGS) entry which is preliminary data.</text>
</comment>
<sequence>MGFSFQRFRAATIARSIEFLRDRSALAWNLMFPVLMVVGFAAIFSGPGQPVFKVAVVASAEPSPAMHPFLGTPHVQFYREPELEAAKRKVARHRVDLLLDFSGEKPRYWTNPESPKGELVEKLLLGSGGVAPEKQQATGKPIRYVDWAVPGILGVNLMFSCLWGVGYVIVRYRKSGHLKRLNATPLRALEFVSAQIVSRLALVMTTTTMMFVGCNLFMHFPMEGSYIDLFILTLIGSLSLTSMGLLVAARVGSEEISGGLLNVISSPMMILSGAFFSLDGSPRWVQALAEIFPLTHMLSAARSIMLDGTRLIDLGYPLLVLVGTTVVCMSFGSLLFKWTQD</sequence>
<evidence type="ECO:0000313" key="8">
    <source>
        <dbReference type="Proteomes" id="UP000295341"/>
    </source>
</evidence>
<dbReference type="OrthoDB" id="8988363at2"/>
<keyword evidence="3 5" id="KW-1133">Transmembrane helix</keyword>
<accession>A0A4S3JYS5</accession>
<evidence type="ECO:0000256" key="3">
    <source>
        <dbReference type="ARBA" id="ARBA00022989"/>
    </source>
</evidence>
<dbReference type="AlphaFoldDB" id="A0A4S3JYS5"/>
<dbReference type="InterPro" id="IPR047817">
    <property type="entry name" value="ABC2_TM_bact-type"/>
</dbReference>